<proteinExistence type="predicted"/>
<accession>A0A4S8QKX8</accession>
<evidence type="ECO:0000256" key="1">
    <source>
        <dbReference type="SAM" id="MobiDB-lite"/>
    </source>
</evidence>
<dbReference type="EMBL" id="PQXL01000619">
    <property type="protein sequence ID" value="THV44541.1"/>
    <property type="molecule type" value="Genomic_DNA"/>
</dbReference>
<feature type="region of interest" description="Disordered" evidence="1">
    <location>
        <begin position="48"/>
        <end position="76"/>
    </location>
</feature>
<keyword evidence="3" id="KW-1185">Reference proteome</keyword>
<gene>
    <name evidence="2" type="ORF">BGAL_0621g00030</name>
</gene>
<sequence length="76" mass="8412">MPGSIYSENWSATAVNGSVADKEQNIASKSAQKEQMMKQQRLKDFCSENGREAPWSSVNRRGFAGGEGNREGMKTR</sequence>
<name>A0A4S8QKX8_9HELO</name>
<dbReference type="Proteomes" id="UP000308671">
    <property type="component" value="Unassembled WGS sequence"/>
</dbReference>
<organism evidence="2 3">
    <name type="scientific">Botrytis galanthina</name>
    <dbReference type="NCBI Taxonomy" id="278940"/>
    <lineage>
        <taxon>Eukaryota</taxon>
        <taxon>Fungi</taxon>
        <taxon>Dikarya</taxon>
        <taxon>Ascomycota</taxon>
        <taxon>Pezizomycotina</taxon>
        <taxon>Leotiomycetes</taxon>
        <taxon>Helotiales</taxon>
        <taxon>Sclerotiniaceae</taxon>
        <taxon>Botrytis</taxon>
    </lineage>
</organism>
<evidence type="ECO:0000313" key="2">
    <source>
        <dbReference type="EMBL" id="THV44541.1"/>
    </source>
</evidence>
<dbReference type="OrthoDB" id="3539060at2759"/>
<reference evidence="2 3" key="1">
    <citation type="submission" date="2017-12" db="EMBL/GenBank/DDBJ databases">
        <title>Comparative genomics of Botrytis spp.</title>
        <authorList>
            <person name="Valero-Jimenez C.A."/>
            <person name="Tapia P."/>
            <person name="Veloso J."/>
            <person name="Silva-Moreno E."/>
            <person name="Staats M."/>
            <person name="Valdes J.H."/>
            <person name="Van Kan J.A.L."/>
        </authorList>
    </citation>
    <scope>NUCLEOTIDE SEQUENCE [LARGE SCALE GENOMIC DNA]</scope>
    <source>
        <strain evidence="2 3">MUCL435</strain>
    </source>
</reference>
<evidence type="ECO:0000313" key="3">
    <source>
        <dbReference type="Proteomes" id="UP000308671"/>
    </source>
</evidence>
<protein>
    <submittedName>
        <fullName evidence="2">Uncharacterized protein</fullName>
    </submittedName>
</protein>
<dbReference type="AlphaFoldDB" id="A0A4S8QKX8"/>
<comment type="caution">
    <text evidence="2">The sequence shown here is derived from an EMBL/GenBank/DDBJ whole genome shotgun (WGS) entry which is preliminary data.</text>
</comment>